<feature type="region of interest" description="Disordered" evidence="1">
    <location>
        <begin position="910"/>
        <end position="976"/>
    </location>
</feature>
<sequence>MASSAADIARALWSSVTTAANKQHSNAFASPAAAAAAAAAELLPTIMPLLRSLMRAQRPTNNNGSSSLSCSSQHDGISMQVAAAEGEGEFKSAAALLITAAAAAAAAAAATTATTSSTSSASTTTSLGRANSNAAAANSAANTAFRASLVVDALLRTSSDAAAAAATERHAAVPVMLVLAAQQFVAAALSMCQGPSDSSIGMTALQIAIATGEQLAVPEFMQQLEQQHQQQQQQHQQVAQAGEEQHVTTSGLPQIAAAAEFALPQPTTTGTLPSTSATVTTTTDANANANAWTSQPALAWLPDGIIATHCLRSSPSIPALKLLLEQIPTATAESQSILTRVLTQPSGSHSAVGFLHAILLRPSPAKSAASSDRPEALPWTIASSELFPQVRLHAAEALLNHPRLVAARHLLAEMVGVPLLVQDGDGDETTATPAFTYQALLLHELAARNWIEPLRLVLATFPDIARAQPADGLQCLLTHRCCSVEALQLVLGRDPNFAELASPKHSSTPRTLLGTAMCLVLPAPQPVTVASLANFVATSSGSTASTALPSPASSVVPPAAGDMPSSTTPAAFFRSSGTVDFQRSFLLAAVEYGLTGEVLNSPNCCGTLLGNYRHSATVDALSESFTALEAMVAFELASWKSDWVYDITSHRLSRVLHFLVRTGARLSPIPTIKLLRRFVRPQANEHVSLVDCYTLAPSSSVPNEHAERLACERALLIHLAMMPSVTLSAFECIVDAADIGPTWAEIQQQCTDAETTRLEFGLHDVMNEPALFERLAARQLALCAEKLLRLPRLIGLEIDQPDSAGVTVLHRACCLELPIPDVITSLVSVLHATSTLTDILAFAEIAANSESLLCPGCRLCVLPALSSNSTTLPQSNITTTITLATSEEELLAPAAGDVGEAGAPLVSVVKDSEQPDSSATALLRSTPKDNTNRASTISLDDPTDGLSGGKSLKRSSSRVSIAWQSPPDPEGPSIRIPTESRLAAQNVDLALQAMVGNAVPVPVPSNGSSSGLLGGTETTQAQPDPSNAQRLAAWKAVSLAFRASALHHTHRSQSACKSSGLAWLVRLLSKRASGGNASRPSSKRVSTMMNWNAHEFPEYATVEAPAAPEPVVAAAEPRLFNAALQPTARIEPAAEIPPSLLESAL</sequence>
<reference evidence="3" key="1">
    <citation type="submission" date="2011-02" db="EMBL/GenBank/DDBJ databases">
        <title>The Genome Sequence of Capsaspora owczarzaki ATCC 30864.</title>
        <authorList>
            <person name="Russ C."/>
            <person name="Cuomo C."/>
            <person name="Burger G."/>
            <person name="Gray M.W."/>
            <person name="Holland P.W.H."/>
            <person name="King N."/>
            <person name="Lang F.B.F."/>
            <person name="Roger A.J."/>
            <person name="Ruiz-Trillo I."/>
            <person name="Young S.K."/>
            <person name="Zeng Q."/>
            <person name="Gargeya S."/>
            <person name="Alvarado L."/>
            <person name="Berlin A."/>
            <person name="Chapman S.B."/>
            <person name="Chen Z."/>
            <person name="Freedman E."/>
            <person name="Gellesch M."/>
            <person name="Goldberg J."/>
            <person name="Griggs A."/>
            <person name="Gujja S."/>
            <person name="Heilman E."/>
            <person name="Heiman D."/>
            <person name="Howarth C."/>
            <person name="Mehta T."/>
            <person name="Neiman D."/>
            <person name="Pearson M."/>
            <person name="Roberts A."/>
            <person name="Saif S."/>
            <person name="Shea T."/>
            <person name="Shenoy N."/>
            <person name="Sisk P."/>
            <person name="Stolte C."/>
            <person name="Sykes S."/>
            <person name="White J."/>
            <person name="Yandava C."/>
            <person name="Haas B."/>
            <person name="Nusbaum C."/>
            <person name="Birren B."/>
        </authorList>
    </citation>
    <scope>NUCLEOTIDE SEQUENCE</scope>
    <source>
        <strain evidence="3">ATCC 30864</strain>
    </source>
</reference>
<feature type="region of interest" description="Disordered" evidence="1">
    <location>
        <begin position="541"/>
        <end position="560"/>
    </location>
</feature>
<keyword evidence="3" id="KW-1185">Reference proteome</keyword>
<evidence type="ECO:0000313" key="2">
    <source>
        <dbReference type="EMBL" id="KJE91025.1"/>
    </source>
</evidence>
<proteinExistence type="predicted"/>
<evidence type="ECO:0000256" key="1">
    <source>
        <dbReference type="SAM" id="MobiDB-lite"/>
    </source>
</evidence>
<dbReference type="AlphaFoldDB" id="A0A0D2WKW3"/>
<accession>A0A0D2WKW3</accession>
<feature type="compositionally biased region" description="Low complexity" evidence="1">
    <location>
        <begin position="226"/>
        <end position="242"/>
    </location>
</feature>
<dbReference type="RefSeq" id="XP_004348978.2">
    <property type="nucleotide sequence ID" value="XM_004348928.2"/>
</dbReference>
<feature type="region of interest" description="Disordered" evidence="1">
    <location>
        <begin position="1006"/>
        <end position="1025"/>
    </location>
</feature>
<feature type="region of interest" description="Disordered" evidence="1">
    <location>
        <begin position="226"/>
        <end position="250"/>
    </location>
</feature>
<protein>
    <submittedName>
        <fullName evidence="2">Uncharacterized protein</fullName>
    </submittedName>
</protein>
<organism evidence="2 3">
    <name type="scientific">Capsaspora owczarzaki (strain ATCC 30864)</name>
    <dbReference type="NCBI Taxonomy" id="595528"/>
    <lineage>
        <taxon>Eukaryota</taxon>
        <taxon>Filasterea</taxon>
        <taxon>Capsaspora</taxon>
    </lineage>
</organism>
<gene>
    <name evidence="2" type="ORF">CAOG_002228</name>
</gene>
<dbReference type="EMBL" id="KE346362">
    <property type="protein sequence ID" value="KJE91025.1"/>
    <property type="molecule type" value="Genomic_DNA"/>
</dbReference>
<dbReference type="Proteomes" id="UP000008743">
    <property type="component" value="Unassembled WGS sequence"/>
</dbReference>
<name>A0A0D2WKW3_CAPO3</name>
<dbReference type="InParanoid" id="A0A0D2WKW3"/>
<feature type="compositionally biased region" description="Polar residues" evidence="1">
    <location>
        <begin position="1016"/>
        <end position="1025"/>
    </location>
</feature>
<evidence type="ECO:0000313" key="3">
    <source>
        <dbReference type="Proteomes" id="UP000008743"/>
    </source>
</evidence>